<comment type="caution">
    <text evidence="1">The sequence shown here is derived from an EMBL/GenBank/DDBJ whole genome shotgun (WGS) entry which is preliminary data.</text>
</comment>
<gene>
    <name evidence="1" type="ORF">LEP1GSC125_2068</name>
</gene>
<reference evidence="1 2" key="1">
    <citation type="journal article" date="2014" name="Int. J. Syst. Evol. Microbiol.">
        <title>Leptospira mayottensis sp. nov., a pathogenic species of the genus Leptospira isolated from humans.</title>
        <authorList>
            <person name="Bourhy P."/>
            <person name="Collet L."/>
            <person name="Brisse S."/>
            <person name="Picardeau M."/>
        </authorList>
    </citation>
    <scope>NUCLEOTIDE SEQUENCE [LARGE SCALE GENOMIC DNA]</scope>
    <source>
        <strain evidence="1 2">200901122</strain>
    </source>
</reference>
<name>A0AA87MRF4_9LEPT</name>
<organism evidence="1 2">
    <name type="scientific">Leptospira mayottensis 200901122</name>
    <dbReference type="NCBI Taxonomy" id="1193010"/>
    <lineage>
        <taxon>Bacteria</taxon>
        <taxon>Pseudomonadati</taxon>
        <taxon>Spirochaetota</taxon>
        <taxon>Spirochaetia</taxon>
        <taxon>Leptospirales</taxon>
        <taxon>Leptospiraceae</taxon>
        <taxon>Leptospira</taxon>
    </lineage>
</organism>
<dbReference type="EMBL" id="AKWM02000025">
    <property type="protein sequence ID" value="EKS00986.1"/>
    <property type="molecule type" value="Genomic_DNA"/>
</dbReference>
<evidence type="ECO:0000313" key="2">
    <source>
        <dbReference type="Proteomes" id="UP000001343"/>
    </source>
</evidence>
<proteinExistence type="predicted"/>
<sequence length="47" mass="5698">MKTQKHCARKAPPKEHLALGHLYKIKKQQNVIRNSYEKPLFYDIREF</sequence>
<evidence type="ECO:0000313" key="1">
    <source>
        <dbReference type="EMBL" id="EKS00986.1"/>
    </source>
</evidence>
<dbReference type="Proteomes" id="UP000001343">
    <property type="component" value="Unassembled WGS sequence"/>
</dbReference>
<dbReference type="AlphaFoldDB" id="A0AA87MRF4"/>
<protein>
    <submittedName>
        <fullName evidence="1">Uncharacterized protein</fullName>
    </submittedName>
</protein>
<accession>A0AA87MRF4</accession>